<comment type="caution">
    <text evidence="2">The sequence shown here is derived from an EMBL/GenBank/DDBJ whole genome shotgun (WGS) entry which is preliminary data.</text>
</comment>
<accession>A0ABN7IN91</accession>
<name>A0ABN7IN91_9BASI</name>
<protein>
    <submittedName>
        <fullName evidence="2">Uncharacterized protein</fullName>
    </submittedName>
</protein>
<feature type="region of interest" description="Disordered" evidence="1">
    <location>
        <begin position="94"/>
        <end position="120"/>
    </location>
</feature>
<evidence type="ECO:0000256" key="1">
    <source>
        <dbReference type="SAM" id="MobiDB-lite"/>
    </source>
</evidence>
<dbReference type="Proteomes" id="UP000836402">
    <property type="component" value="Unassembled WGS sequence"/>
</dbReference>
<organism evidence="2 3">
    <name type="scientific">Tilletia caries</name>
    <name type="common">wheat bunt fungus</name>
    <dbReference type="NCBI Taxonomy" id="13290"/>
    <lineage>
        <taxon>Eukaryota</taxon>
        <taxon>Fungi</taxon>
        <taxon>Dikarya</taxon>
        <taxon>Basidiomycota</taxon>
        <taxon>Ustilaginomycotina</taxon>
        <taxon>Exobasidiomycetes</taxon>
        <taxon>Tilletiales</taxon>
        <taxon>Tilletiaceae</taxon>
        <taxon>Tilletia</taxon>
    </lineage>
</organism>
<dbReference type="EMBL" id="CAJHJG010000843">
    <property type="protein sequence ID" value="CAD6906520.1"/>
    <property type="molecule type" value="Genomic_DNA"/>
</dbReference>
<proteinExistence type="predicted"/>
<evidence type="ECO:0000313" key="2">
    <source>
        <dbReference type="EMBL" id="CAD6906520.1"/>
    </source>
</evidence>
<gene>
    <name evidence="2" type="ORF">JKIAZH3_G2163</name>
</gene>
<evidence type="ECO:0000313" key="3">
    <source>
        <dbReference type="Proteomes" id="UP000836402"/>
    </source>
</evidence>
<keyword evidence="3" id="KW-1185">Reference proteome</keyword>
<sequence>MSDIGLSKVTTRMRVQLEPDLSATNVSMVPAEIEALPESKVLVSNPPPNYEYTIITEVLSDFMRHNQGVAMAFDLLGQKMAERGFNCKRDQLEAPDGRAVGNGSEVKDQTLDLWQGREPL</sequence>
<reference evidence="2" key="1">
    <citation type="submission" date="2020-10" db="EMBL/GenBank/DDBJ databases">
        <authorList>
            <person name="Sedaghatjoo S."/>
        </authorList>
    </citation>
    <scope>NUCLEOTIDE SEQUENCE</scope>
    <source>
        <strain evidence="2">AZH3</strain>
    </source>
</reference>